<feature type="short sequence motif" description="DGA/G" evidence="4">
    <location>
        <begin position="220"/>
        <end position="222"/>
    </location>
</feature>
<organism evidence="6 7">
    <name type="scientific">Bradyrhizobium macuxiense</name>
    <dbReference type="NCBI Taxonomy" id="1755647"/>
    <lineage>
        <taxon>Bacteria</taxon>
        <taxon>Pseudomonadati</taxon>
        <taxon>Pseudomonadota</taxon>
        <taxon>Alphaproteobacteria</taxon>
        <taxon>Hyphomicrobiales</taxon>
        <taxon>Nitrobacteraceae</taxon>
        <taxon>Bradyrhizobium</taxon>
    </lineage>
</organism>
<dbReference type="EMBL" id="VITY01000001">
    <property type="protein sequence ID" value="TWC07347.1"/>
    <property type="molecule type" value="Genomic_DNA"/>
</dbReference>
<dbReference type="CDD" id="cd07209">
    <property type="entry name" value="Pat_hypo_Ecoli_Z1214_like"/>
    <property type="match status" value="1"/>
</dbReference>
<keyword evidence="2 4" id="KW-0442">Lipid degradation</keyword>
<name>A0A560MIZ2_9BRAD</name>
<keyword evidence="1 4" id="KW-0378">Hydrolase</keyword>
<keyword evidence="7" id="KW-1185">Reference proteome</keyword>
<feature type="short sequence motif" description="GXSXG" evidence="4">
    <location>
        <begin position="59"/>
        <end position="63"/>
    </location>
</feature>
<dbReference type="OrthoDB" id="9807112at2"/>
<evidence type="ECO:0000256" key="4">
    <source>
        <dbReference type="PROSITE-ProRule" id="PRU01161"/>
    </source>
</evidence>
<evidence type="ECO:0000256" key="3">
    <source>
        <dbReference type="ARBA" id="ARBA00023098"/>
    </source>
</evidence>
<dbReference type="InterPro" id="IPR002641">
    <property type="entry name" value="PNPLA_dom"/>
</dbReference>
<reference evidence="6 7" key="1">
    <citation type="submission" date="2019-06" db="EMBL/GenBank/DDBJ databases">
        <title>Genomic Encyclopedia of Type Strains, Phase IV (KMG-V): Genome sequencing to study the core and pangenomes of soil and plant-associated prokaryotes.</title>
        <authorList>
            <person name="Whitman W."/>
        </authorList>
    </citation>
    <scope>NUCLEOTIDE SEQUENCE [LARGE SCALE GENOMIC DNA]</scope>
    <source>
        <strain evidence="6 7">BR 10355</strain>
    </source>
</reference>
<evidence type="ECO:0000259" key="5">
    <source>
        <dbReference type="PROSITE" id="PS51635"/>
    </source>
</evidence>
<proteinExistence type="predicted"/>
<dbReference type="InterPro" id="IPR016035">
    <property type="entry name" value="Acyl_Trfase/lysoPLipase"/>
</dbReference>
<dbReference type="SUPFAM" id="SSF52151">
    <property type="entry name" value="FabD/lysophospholipase-like"/>
    <property type="match status" value="1"/>
</dbReference>
<evidence type="ECO:0000256" key="2">
    <source>
        <dbReference type="ARBA" id="ARBA00022963"/>
    </source>
</evidence>
<dbReference type="RefSeq" id="WP_146984501.1">
    <property type="nucleotide sequence ID" value="NZ_VITY01000001.1"/>
</dbReference>
<feature type="short sequence motif" description="GXGXXG" evidence="4">
    <location>
        <begin position="32"/>
        <end position="37"/>
    </location>
</feature>
<protein>
    <submittedName>
        <fullName evidence="6">NTE family protein</fullName>
    </submittedName>
</protein>
<dbReference type="PROSITE" id="PS51635">
    <property type="entry name" value="PNPLA"/>
    <property type="match status" value="1"/>
</dbReference>
<dbReference type="InterPro" id="IPR021095">
    <property type="entry name" value="DUF3734"/>
</dbReference>
<dbReference type="STRING" id="1755647.AS156_05335"/>
<feature type="active site" description="Nucleophile" evidence="4">
    <location>
        <position position="61"/>
    </location>
</feature>
<keyword evidence="3 4" id="KW-0443">Lipid metabolism</keyword>
<dbReference type="AlphaFoldDB" id="A0A560MIZ2"/>
<dbReference type="GO" id="GO:0016787">
    <property type="term" value="F:hydrolase activity"/>
    <property type="evidence" value="ECO:0007669"/>
    <property type="project" value="UniProtKB-UniRule"/>
</dbReference>
<feature type="domain" description="PNPLA" evidence="5">
    <location>
        <begin position="28"/>
        <end position="233"/>
    </location>
</feature>
<comment type="caution">
    <text evidence="6">The sequence shown here is derived from an EMBL/GenBank/DDBJ whole genome shotgun (WGS) entry which is preliminary data.</text>
</comment>
<evidence type="ECO:0000313" key="6">
    <source>
        <dbReference type="EMBL" id="TWC07347.1"/>
    </source>
</evidence>
<evidence type="ECO:0000313" key="7">
    <source>
        <dbReference type="Proteomes" id="UP000321304"/>
    </source>
</evidence>
<feature type="active site" description="Proton acceptor" evidence="4">
    <location>
        <position position="220"/>
    </location>
</feature>
<dbReference type="Proteomes" id="UP000321304">
    <property type="component" value="Unassembled WGS sequence"/>
</dbReference>
<dbReference type="GO" id="GO:0016042">
    <property type="term" value="P:lipid catabolic process"/>
    <property type="evidence" value="ECO:0007669"/>
    <property type="project" value="UniProtKB-UniRule"/>
</dbReference>
<dbReference type="InterPro" id="IPR050301">
    <property type="entry name" value="NTE"/>
</dbReference>
<gene>
    <name evidence="6" type="ORF">FBZ93_101639</name>
</gene>
<dbReference type="PANTHER" id="PTHR14226">
    <property type="entry name" value="NEUROPATHY TARGET ESTERASE/SWISS CHEESE D.MELANOGASTER"/>
    <property type="match status" value="1"/>
</dbReference>
<accession>A0A560MIZ2</accession>
<dbReference type="Pfam" id="PF12536">
    <property type="entry name" value="DUF3734"/>
    <property type="match status" value="1"/>
</dbReference>
<dbReference type="Gene3D" id="3.40.1090.10">
    <property type="entry name" value="Cytosolic phospholipase A2 catalytic domain"/>
    <property type="match status" value="2"/>
</dbReference>
<evidence type="ECO:0000256" key="1">
    <source>
        <dbReference type="ARBA" id="ARBA00022801"/>
    </source>
</evidence>
<dbReference type="Pfam" id="PF01734">
    <property type="entry name" value="Patatin"/>
    <property type="match status" value="1"/>
</dbReference>
<dbReference type="PANTHER" id="PTHR14226:SF57">
    <property type="entry name" value="BLR7027 PROTEIN"/>
    <property type="match status" value="1"/>
</dbReference>
<sequence>MDARTPHVDDIEHATPGWRPAGCDRVALVLQGGGALGAYQAGVYQALHECNIEPDWVCGVSIGAINSAIIAGNPPDKRLERLHTFWDRITSRKIWHYTPDGDIFRKARNFTSSWLTTTLGQPGFFTPHQTNPWFSPAGARTATSYYDTTPLRESLLELVDFDRINSKKMRFAVGAVNVLSGNFIYFDNAHDEIIPEHIMASGALPPALPMVKVGTDHFWDGGIVSNTPLQHLLDQEDNMNSLVFQVDLFSARGALPRDIQDVMARHKDIMYSSRTRYNTDVYRKTYNLRTALHNALGKIPDEQLSDDERQLKKANSRLPGITLLQLIYQQKAYEGDAKDHEFSGTSMREHWASGHEDTKRSLKRREWIKMPENGMGIVIHDVHREAE</sequence>